<keyword evidence="5 9" id="KW-0067">ATP-binding</keyword>
<keyword evidence="4 9" id="KW-0547">Nucleotide-binding</keyword>
<feature type="binding site" evidence="9">
    <location>
        <position position="101"/>
    </location>
    <ligand>
        <name>ATP</name>
        <dbReference type="ChEBI" id="CHEBI:30616"/>
    </ligand>
</feature>
<gene>
    <name evidence="9 12" type="primary">coaD</name>
    <name evidence="12" type="ORF">E6K81_11975</name>
</gene>
<dbReference type="InterPro" id="IPR004821">
    <property type="entry name" value="Cyt_trans-like"/>
</dbReference>
<dbReference type="SUPFAM" id="SSF52374">
    <property type="entry name" value="Nucleotidylyl transferase"/>
    <property type="match status" value="1"/>
</dbReference>
<dbReference type="EMBL" id="VBPB01000209">
    <property type="protein sequence ID" value="TMQ70710.1"/>
    <property type="molecule type" value="Genomic_DNA"/>
</dbReference>
<comment type="similarity">
    <text evidence="9">Belongs to the bacterial CoaD family.</text>
</comment>
<dbReference type="GO" id="GO:0015937">
    <property type="term" value="P:coenzyme A biosynthetic process"/>
    <property type="evidence" value="ECO:0007669"/>
    <property type="project" value="UniProtKB-UniRule"/>
</dbReference>
<comment type="function">
    <text evidence="9">Reversibly transfers an adenylyl group from ATP to 4'-phosphopantetheine, yielding dephospho-CoA (dPCoA) and pyrophosphate.</text>
</comment>
<evidence type="ECO:0000256" key="4">
    <source>
        <dbReference type="ARBA" id="ARBA00022741"/>
    </source>
</evidence>
<evidence type="ECO:0000256" key="7">
    <source>
        <dbReference type="ARBA" id="ARBA00022993"/>
    </source>
</evidence>
<evidence type="ECO:0000259" key="11">
    <source>
        <dbReference type="Pfam" id="PF01467"/>
    </source>
</evidence>
<feature type="site" description="Transition state stabilizer" evidence="9">
    <location>
        <position position="20"/>
    </location>
</feature>
<evidence type="ECO:0000256" key="1">
    <source>
        <dbReference type="ARBA" id="ARBA00022490"/>
    </source>
</evidence>
<dbReference type="AlphaFoldDB" id="A0A538U485"/>
<evidence type="ECO:0000256" key="6">
    <source>
        <dbReference type="ARBA" id="ARBA00022842"/>
    </source>
</evidence>
<comment type="subunit">
    <text evidence="9">Homohexamer.</text>
</comment>
<keyword evidence="2 9" id="KW-0808">Transferase</keyword>
<dbReference type="Gene3D" id="3.40.50.620">
    <property type="entry name" value="HUPs"/>
    <property type="match status" value="1"/>
</dbReference>
<evidence type="ECO:0000256" key="3">
    <source>
        <dbReference type="ARBA" id="ARBA00022695"/>
    </source>
</evidence>
<comment type="subcellular location">
    <subcellularLocation>
        <location evidence="9">Cytoplasm</location>
    </subcellularLocation>
</comment>
<sequence length="199" mass="21837">MTHARTALFPGTFDPFTHGHLDLTRRAARLFDRVVIAVAESTTKGTLFDVDDRCEMIRPCVKGMRRVEVVHFSDLVVECARRVGAQVMIRGLRAVSDFEFEFQMALMNRRLARGIEVVFLMPSQQYTYLNSTLVKEIARMGGPITGLVPGTVEQRLRARLRLTAAPAQAPVPAAKPAAAAKAKAAAPPRPAGRGKRGGR</sequence>
<dbReference type="HAMAP" id="MF_00151">
    <property type="entry name" value="PPAT_bact"/>
    <property type="match status" value="1"/>
</dbReference>
<dbReference type="PANTHER" id="PTHR21342:SF1">
    <property type="entry name" value="PHOSPHOPANTETHEINE ADENYLYLTRANSFERASE"/>
    <property type="match status" value="1"/>
</dbReference>
<comment type="caution">
    <text evidence="12">The sequence shown here is derived from an EMBL/GenBank/DDBJ whole genome shotgun (WGS) entry which is preliminary data.</text>
</comment>
<comment type="cofactor">
    <cofactor evidence="9">
        <name>Mg(2+)</name>
        <dbReference type="ChEBI" id="CHEBI:18420"/>
    </cofactor>
</comment>
<feature type="domain" description="Cytidyltransferase-like" evidence="11">
    <location>
        <begin position="8"/>
        <end position="136"/>
    </location>
</feature>
<organism evidence="12 13">
    <name type="scientific">Eiseniibacteriota bacterium</name>
    <dbReference type="NCBI Taxonomy" id="2212470"/>
    <lineage>
        <taxon>Bacteria</taxon>
        <taxon>Candidatus Eiseniibacteriota</taxon>
    </lineage>
</organism>
<feature type="binding site" evidence="9">
    <location>
        <begin position="91"/>
        <end position="93"/>
    </location>
    <ligand>
        <name>ATP</name>
        <dbReference type="ChEBI" id="CHEBI:30616"/>
    </ligand>
</feature>
<evidence type="ECO:0000256" key="10">
    <source>
        <dbReference type="SAM" id="MobiDB-lite"/>
    </source>
</evidence>
<reference evidence="12 13" key="1">
    <citation type="journal article" date="2019" name="Nat. Microbiol.">
        <title>Mediterranean grassland soil C-N compound turnover is dependent on rainfall and depth, and is mediated by genomically divergent microorganisms.</title>
        <authorList>
            <person name="Diamond S."/>
            <person name="Andeer P.F."/>
            <person name="Li Z."/>
            <person name="Crits-Christoph A."/>
            <person name="Burstein D."/>
            <person name="Anantharaman K."/>
            <person name="Lane K.R."/>
            <person name="Thomas B.C."/>
            <person name="Pan C."/>
            <person name="Northen T.R."/>
            <person name="Banfield J.F."/>
        </authorList>
    </citation>
    <scope>NUCLEOTIDE SEQUENCE [LARGE SCALE GENOMIC DNA]</scope>
    <source>
        <strain evidence="12">WS_11</strain>
    </source>
</reference>
<accession>A0A538U485</accession>
<keyword evidence="3 9" id="KW-0548">Nucleotidyltransferase</keyword>
<feature type="binding site" evidence="9">
    <location>
        <position position="76"/>
    </location>
    <ligand>
        <name>substrate</name>
    </ligand>
</feature>
<dbReference type="InterPro" id="IPR014729">
    <property type="entry name" value="Rossmann-like_a/b/a_fold"/>
</dbReference>
<feature type="binding site" evidence="9">
    <location>
        <position position="12"/>
    </location>
    <ligand>
        <name>substrate</name>
    </ligand>
</feature>
<feature type="region of interest" description="Disordered" evidence="10">
    <location>
        <begin position="167"/>
        <end position="199"/>
    </location>
</feature>
<evidence type="ECO:0000256" key="8">
    <source>
        <dbReference type="ARBA" id="ARBA00029346"/>
    </source>
</evidence>
<evidence type="ECO:0000313" key="12">
    <source>
        <dbReference type="EMBL" id="TMQ70710.1"/>
    </source>
</evidence>
<feature type="binding site" evidence="9">
    <location>
        <position position="90"/>
    </location>
    <ligand>
        <name>substrate</name>
    </ligand>
</feature>
<dbReference type="GO" id="GO:0004595">
    <property type="term" value="F:pantetheine-phosphate adenylyltransferase activity"/>
    <property type="evidence" value="ECO:0007669"/>
    <property type="project" value="UniProtKB-UniRule"/>
</dbReference>
<feature type="binding site" evidence="9">
    <location>
        <begin position="12"/>
        <end position="13"/>
    </location>
    <ligand>
        <name>ATP</name>
        <dbReference type="ChEBI" id="CHEBI:30616"/>
    </ligand>
</feature>
<dbReference type="NCBIfam" id="TIGR01510">
    <property type="entry name" value="coaD_prev_kdtB"/>
    <property type="match status" value="1"/>
</dbReference>
<feature type="binding site" evidence="9">
    <location>
        <position position="20"/>
    </location>
    <ligand>
        <name>ATP</name>
        <dbReference type="ChEBI" id="CHEBI:30616"/>
    </ligand>
</feature>
<dbReference type="GO" id="GO:0005524">
    <property type="term" value="F:ATP binding"/>
    <property type="evidence" value="ECO:0007669"/>
    <property type="project" value="UniProtKB-KW"/>
</dbReference>
<proteinExistence type="inferred from homology"/>
<dbReference type="CDD" id="cd02163">
    <property type="entry name" value="PPAT"/>
    <property type="match status" value="1"/>
</dbReference>
<evidence type="ECO:0000313" key="13">
    <source>
        <dbReference type="Proteomes" id="UP000319771"/>
    </source>
</evidence>
<dbReference type="UniPathway" id="UPA00241">
    <property type="reaction ID" value="UER00355"/>
</dbReference>
<evidence type="ECO:0000256" key="2">
    <source>
        <dbReference type="ARBA" id="ARBA00022679"/>
    </source>
</evidence>
<feature type="compositionally biased region" description="Low complexity" evidence="10">
    <location>
        <begin position="167"/>
        <end position="186"/>
    </location>
</feature>
<feature type="binding site" evidence="9">
    <location>
        <position position="44"/>
    </location>
    <ligand>
        <name>substrate</name>
    </ligand>
</feature>
<protein>
    <recommendedName>
        <fullName evidence="9">Phosphopantetheine adenylyltransferase</fullName>
        <ecNumber evidence="9">2.7.7.3</ecNumber>
    </recommendedName>
    <alternativeName>
        <fullName evidence="9">Dephospho-CoA pyrophosphorylase</fullName>
    </alternativeName>
    <alternativeName>
        <fullName evidence="9">Pantetheine-phosphate adenylyltransferase</fullName>
        <shortName evidence="9">PPAT</shortName>
    </alternativeName>
</protein>
<feature type="binding site" evidence="9">
    <location>
        <begin position="126"/>
        <end position="132"/>
    </location>
    <ligand>
        <name>ATP</name>
        <dbReference type="ChEBI" id="CHEBI:30616"/>
    </ligand>
</feature>
<dbReference type="PRINTS" id="PR01020">
    <property type="entry name" value="LPSBIOSNTHSS"/>
</dbReference>
<keyword evidence="7 9" id="KW-0173">Coenzyme A biosynthesis</keyword>
<dbReference type="NCBIfam" id="TIGR00125">
    <property type="entry name" value="cyt_tran_rel"/>
    <property type="match status" value="1"/>
</dbReference>
<comment type="pathway">
    <text evidence="9">Cofactor biosynthesis; coenzyme A biosynthesis; CoA from (R)-pantothenate: step 4/5.</text>
</comment>
<comment type="catalytic activity">
    <reaction evidence="8 9">
        <text>(R)-4'-phosphopantetheine + ATP + H(+) = 3'-dephospho-CoA + diphosphate</text>
        <dbReference type="Rhea" id="RHEA:19801"/>
        <dbReference type="ChEBI" id="CHEBI:15378"/>
        <dbReference type="ChEBI" id="CHEBI:30616"/>
        <dbReference type="ChEBI" id="CHEBI:33019"/>
        <dbReference type="ChEBI" id="CHEBI:57328"/>
        <dbReference type="ChEBI" id="CHEBI:61723"/>
        <dbReference type="EC" id="2.7.7.3"/>
    </reaction>
</comment>
<dbReference type="InterPro" id="IPR001980">
    <property type="entry name" value="PPAT"/>
</dbReference>
<dbReference type="Proteomes" id="UP000319771">
    <property type="component" value="Unassembled WGS sequence"/>
</dbReference>
<keyword evidence="1 9" id="KW-0963">Cytoplasm</keyword>
<evidence type="ECO:0000256" key="9">
    <source>
        <dbReference type="HAMAP-Rule" id="MF_00151"/>
    </source>
</evidence>
<evidence type="ECO:0000256" key="5">
    <source>
        <dbReference type="ARBA" id="ARBA00022840"/>
    </source>
</evidence>
<dbReference type="PANTHER" id="PTHR21342">
    <property type="entry name" value="PHOSPHOPANTETHEINE ADENYLYLTRANSFERASE"/>
    <property type="match status" value="1"/>
</dbReference>
<dbReference type="Pfam" id="PF01467">
    <property type="entry name" value="CTP_transf_like"/>
    <property type="match status" value="1"/>
</dbReference>
<dbReference type="EC" id="2.7.7.3" evidence="9"/>
<dbReference type="GO" id="GO:0005737">
    <property type="term" value="C:cytoplasm"/>
    <property type="evidence" value="ECO:0007669"/>
    <property type="project" value="UniProtKB-SubCell"/>
</dbReference>
<keyword evidence="6 9" id="KW-0460">Magnesium</keyword>
<name>A0A538U485_UNCEI</name>